<accession>A0A0G4EZF6</accession>
<organism evidence="3">
    <name type="scientific">Chromera velia CCMP2878</name>
    <dbReference type="NCBI Taxonomy" id="1169474"/>
    <lineage>
        <taxon>Eukaryota</taxon>
        <taxon>Sar</taxon>
        <taxon>Alveolata</taxon>
        <taxon>Colpodellida</taxon>
        <taxon>Chromeraceae</taxon>
        <taxon>Chromera</taxon>
    </lineage>
</organism>
<reference evidence="3" key="1">
    <citation type="submission" date="2014-11" db="EMBL/GenBank/DDBJ databases">
        <authorList>
            <person name="Otto D Thomas"/>
            <person name="Naeem Raeece"/>
        </authorList>
    </citation>
    <scope>NUCLEOTIDE SEQUENCE</scope>
</reference>
<evidence type="ECO:0000256" key="1">
    <source>
        <dbReference type="SAM" id="MobiDB-lite"/>
    </source>
</evidence>
<feature type="signal peptide" evidence="2">
    <location>
        <begin position="1"/>
        <end position="16"/>
    </location>
</feature>
<protein>
    <submittedName>
        <fullName evidence="3">Uncharacterized protein</fullName>
    </submittedName>
</protein>
<gene>
    <name evidence="3" type="ORF">Cvel_14287</name>
</gene>
<feature type="chain" id="PRO_5005187866" evidence="2">
    <location>
        <begin position="17"/>
        <end position="280"/>
    </location>
</feature>
<feature type="region of interest" description="Disordered" evidence="1">
    <location>
        <begin position="44"/>
        <end position="72"/>
    </location>
</feature>
<keyword evidence="2" id="KW-0732">Signal</keyword>
<dbReference type="AlphaFoldDB" id="A0A0G4EZF6"/>
<dbReference type="EMBL" id="CDMZ01000010">
    <property type="protein sequence ID" value="CEM04388.1"/>
    <property type="molecule type" value="Genomic_DNA"/>
</dbReference>
<evidence type="ECO:0000313" key="3">
    <source>
        <dbReference type="EMBL" id="CEM04388.1"/>
    </source>
</evidence>
<evidence type="ECO:0000256" key="2">
    <source>
        <dbReference type="SAM" id="SignalP"/>
    </source>
</evidence>
<feature type="region of interest" description="Disordered" evidence="1">
    <location>
        <begin position="258"/>
        <end position="280"/>
    </location>
</feature>
<feature type="compositionally biased region" description="Low complexity" evidence="1">
    <location>
        <begin position="63"/>
        <end position="72"/>
    </location>
</feature>
<dbReference type="VEuPathDB" id="CryptoDB:Cvel_14287"/>
<name>A0A0G4EZF6_9ALVE</name>
<proteinExistence type="predicted"/>
<sequence length="280" mass="31114">MRPLLVPCYLLSGALAFQSFIAPSRQLRCSSERRCRSHLHVSLETGDGTSSSYPFLDRRNNHAAPSSTSGSRRSTASQLLYLMVGVPLGLSFGGAHDGSLPPLAFPPRAWAVSAVDDDKYFRCIVLLLRVKEATQQEMRLIQSGKFKDIQRNDIKMAVSMMVTNYDLKGTTEILSTRASDKAKFDNLARDTQEYLTTILTYFSSASTKDLEVKALSPEKQKFVLDGLRESGKRIDDMRSLLPSALVSKAEALIAEENRLNDEEYRQADQGAMINPNPNKS</sequence>